<evidence type="ECO:0000313" key="3">
    <source>
        <dbReference type="EMBL" id="MTI24914.1"/>
    </source>
</evidence>
<protein>
    <submittedName>
        <fullName evidence="3">Uncharacterized protein</fullName>
    </submittedName>
</protein>
<feature type="compositionally biased region" description="Basic residues" evidence="1">
    <location>
        <begin position="120"/>
        <end position="129"/>
    </location>
</feature>
<dbReference type="RefSeq" id="WP_155170953.1">
    <property type="nucleotide sequence ID" value="NZ_BAAAFL010000010.1"/>
</dbReference>
<comment type="caution">
    <text evidence="3">The sequence shown here is derived from an EMBL/GenBank/DDBJ whole genome shotgun (WGS) entry which is preliminary data.</text>
</comment>
<gene>
    <name evidence="3" type="ORF">E1163_08175</name>
</gene>
<evidence type="ECO:0000313" key="4">
    <source>
        <dbReference type="Proteomes" id="UP000798808"/>
    </source>
</evidence>
<name>A0ABW9RLC7_9BACT</name>
<sequence>MNKTIIRIFLLALFMVWATQTDSFCQGKSGKNKNKEKKYKAKESVGPPPWAPAHGYRAKTRYVFFKDHDVYYDNERGVYISISGKGWEVSAKLPSILKGVDLTAAAKVDLDYNGDDPQKNFKRHKKKYQ</sequence>
<evidence type="ECO:0000256" key="1">
    <source>
        <dbReference type="SAM" id="MobiDB-lite"/>
    </source>
</evidence>
<feature type="compositionally biased region" description="Basic residues" evidence="1">
    <location>
        <begin position="30"/>
        <end position="40"/>
    </location>
</feature>
<dbReference type="Proteomes" id="UP000798808">
    <property type="component" value="Unassembled WGS sequence"/>
</dbReference>
<proteinExistence type="predicted"/>
<accession>A0ABW9RLC7</accession>
<keyword evidence="2" id="KW-0732">Signal</keyword>
<evidence type="ECO:0000256" key="2">
    <source>
        <dbReference type="SAM" id="SignalP"/>
    </source>
</evidence>
<feature type="signal peptide" evidence="2">
    <location>
        <begin position="1"/>
        <end position="18"/>
    </location>
</feature>
<dbReference type="EMBL" id="SMLW01000465">
    <property type="protein sequence ID" value="MTI24914.1"/>
    <property type="molecule type" value="Genomic_DNA"/>
</dbReference>
<feature type="region of interest" description="Disordered" evidence="1">
    <location>
        <begin position="27"/>
        <end position="54"/>
    </location>
</feature>
<keyword evidence="4" id="KW-1185">Reference proteome</keyword>
<reference evidence="3 4" key="1">
    <citation type="submission" date="2019-02" db="EMBL/GenBank/DDBJ databases">
        <authorList>
            <person name="Goldberg S.R."/>
            <person name="Haltli B.A."/>
            <person name="Correa H."/>
            <person name="Russell K.G."/>
        </authorList>
    </citation>
    <scope>NUCLEOTIDE SEQUENCE [LARGE SCALE GENOMIC DNA]</scope>
    <source>
        <strain evidence="3 4">JCM 16186</strain>
    </source>
</reference>
<feature type="region of interest" description="Disordered" evidence="1">
    <location>
        <begin position="110"/>
        <end position="129"/>
    </location>
</feature>
<feature type="chain" id="PRO_5046914492" evidence="2">
    <location>
        <begin position="19"/>
        <end position="129"/>
    </location>
</feature>
<organism evidence="3 4">
    <name type="scientific">Fulvivirga kasyanovii</name>
    <dbReference type="NCBI Taxonomy" id="396812"/>
    <lineage>
        <taxon>Bacteria</taxon>
        <taxon>Pseudomonadati</taxon>
        <taxon>Bacteroidota</taxon>
        <taxon>Cytophagia</taxon>
        <taxon>Cytophagales</taxon>
        <taxon>Fulvivirgaceae</taxon>
        <taxon>Fulvivirga</taxon>
    </lineage>
</organism>